<dbReference type="EMBL" id="VDFR01000048">
    <property type="protein sequence ID" value="TNC47018.1"/>
    <property type="molecule type" value="Genomic_DNA"/>
</dbReference>
<name>A0A5C4MTC4_9ACTN</name>
<keyword evidence="2" id="KW-0472">Membrane</keyword>
<feature type="transmembrane region" description="Helical" evidence="2">
    <location>
        <begin position="189"/>
        <end position="210"/>
    </location>
</feature>
<feature type="region of interest" description="Disordered" evidence="1">
    <location>
        <begin position="1"/>
        <end position="21"/>
    </location>
</feature>
<feature type="transmembrane region" description="Helical" evidence="2">
    <location>
        <begin position="30"/>
        <end position="52"/>
    </location>
</feature>
<evidence type="ECO:0000313" key="5">
    <source>
        <dbReference type="EMBL" id="TNC47857.1"/>
    </source>
</evidence>
<feature type="transmembrane region" description="Helical" evidence="2">
    <location>
        <begin position="148"/>
        <end position="168"/>
    </location>
</feature>
<dbReference type="GO" id="GO:0016787">
    <property type="term" value="F:hydrolase activity"/>
    <property type="evidence" value="ECO:0007669"/>
    <property type="project" value="InterPro"/>
</dbReference>
<dbReference type="EMBL" id="VDFR01000041">
    <property type="protein sequence ID" value="TNC47857.1"/>
    <property type="molecule type" value="Genomic_DNA"/>
</dbReference>
<evidence type="ECO:0000313" key="4">
    <source>
        <dbReference type="EMBL" id="TNC47018.1"/>
    </source>
</evidence>
<dbReference type="SUPFAM" id="SSF56300">
    <property type="entry name" value="Metallo-dependent phosphatases"/>
    <property type="match status" value="1"/>
</dbReference>
<dbReference type="RefSeq" id="WP_139105723.1">
    <property type="nucleotide sequence ID" value="NZ_VDFR01000041.1"/>
</dbReference>
<organism evidence="4 6">
    <name type="scientific">Mumia zhuanghuii</name>
    <dbReference type="NCBI Taxonomy" id="2585211"/>
    <lineage>
        <taxon>Bacteria</taxon>
        <taxon>Bacillati</taxon>
        <taxon>Actinomycetota</taxon>
        <taxon>Actinomycetes</taxon>
        <taxon>Propionibacteriales</taxon>
        <taxon>Nocardioidaceae</taxon>
        <taxon>Mumia</taxon>
    </lineage>
</organism>
<dbReference type="OrthoDB" id="5241348at2"/>
<protein>
    <submittedName>
        <fullName evidence="4">Metallophosphoesterase</fullName>
    </submittedName>
</protein>
<gene>
    <name evidence="5" type="ORF">FHE65_08725</name>
    <name evidence="4" type="ORF">FHE65_10340</name>
</gene>
<reference evidence="4 6" key="1">
    <citation type="submission" date="2019-05" db="EMBL/GenBank/DDBJ databases">
        <title>Mumia sp. nov., isolated from the intestinal contents of plateau pika (Ochotona curzoniae) in the Qinghai-Tibet plateau of China.</title>
        <authorList>
            <person name="Tian Z."/>
        </authorList>
    </citation>
    <scope>NUCLEOTIDE SEQUENCE [LARGE SCALE GENOMIC DNA]</scope>
    <source>
        <strain evidence="6">527</strain>
        <strain evidence="4">Z527</strain>
    </source>
</reference>
<keyword evidence="2" id="KW-1133">Transmembrane helix</keyword>
<dbReference type="AlphaFoldDB" id="A0A5C4MTC4"/>
<accession>A0A5C4MTC4</accession>
<evidence type="ECO:0000313" key="6">
    <source>
        <dbReference type="Proteomes" id="UP000306740"/>
    </source>
</evidence>
<dbReference type="InterPro" id="IPR004843">
    <property type="entry name" value="Calcineurin-like_PHP"/>
</dbReference>
<feature type="region of interest" description="Disordered" evidence="1">
    <location>
        <begin position="536"/>
        <end position="569"/>
    </location>
</feature>
<sequence>MSELNESPAPPEPVPTDPAPVAARRRRHRWLPVALLVAVALAVASVVALATFTHAHRTVIVGAHSGVVTPTFDGHATLDFGSVLPQIRVPVDAPFDIGVAIDIGDTEADSLDEVVARDAVIASQPEAEIAQIGTVVRDIAIASALRGLGVGLAVALVITAAWMLVGRARRHDLAERARSAVHRRNLPHTPVRAGIALGLGAVLALVLITWPEPAEEQVTDTRWRPIRAVYPEIPADLDVGEVQISSGSATDASRAIVESAIATYDTSMKFYGAMEKLVPEIAPQLRQPLEGETVAVLVSDRHDNVGMDPVVRAVADEVGASLLIDAGDDTSTGGSWESFSIRSLARQFRDIATVAVAGNHDEGPYITEQMAEAGFTVLDGEATDVEGIRFLGYSDPRSSGLTAGWSQGSTSIKEQGEELTETACEDGDVSTVVVHSPTTGEDVAASGCVDLVLSGHLHVQRGPTVTTAPNGRKTVSFTNASTGGAAFAFALGSKLRRTAQATLITYSDGRPVGLQPVNFNPDGAITVAEYVPFDLTPGTPDAPSSPGSTSTPVLPATPATPIVPATPDE</sequence>
<dbReference type="Pfam" id="PF00149">
    <property type="entry name" value="Metallophos"/>
    <property type="match status" value="1"/>
</dbReference>
<keyword evidence="2" id="KW-0812">Transmembrane</keyword>
<proteinExistence type="predicted"/>
<dbReference type="Gene3D" id="3.60.21.10">
    <property type="match status" value="1"/>
</dbReference>
<evidence type="ECO:0000256" key="2">
    <source>
        <dbReference type="SAM" id="Phobius"/>
    </source>
</evidence>
<feature type="compositionally biased region" description="Pro residues" evidence="1">
    <location>
        <begin position="8"/>
        <end position="18"/>
    </location>
</feature>
<feature type="compositionally biased region" description="Low complexity" evidence="1">
    <location>
        <begin position="548"/>
        <end position="569"/>
    </location>
</feature>
<dbReference type="Proteomes" id="UP000306740">
    <property type="component" value="Unassembled WGS sequence"/>
</dbReference>
<feature type="domain" description="Calcineurin-like phosphoesterase" evidence="3">
    <location>
        <begin position="298"/>
        <end position="459"/>
    </location>
</feature>
<evidence type="ECO:0000256" key="1">
    <source>
        <dbReference type="SAM" id="MobiDB-lite"/>
    </source>
</evidence>
<comment type="caution">
    <text evidence="4">The sequence shown here is derived from an EMBL/GenBank/DDBJ whole genome shotgun (WGS) entry which is preliminary data.</text>
</comment>
<evidence type="ECO:0000259" key="3">
    <source>
        <dbReference type="Pfam" id="PF00149"/>
    </source>
</evidence>
<dbReference type="InterPro" id="IPR029052">
    <property type="entry name" value="Metallo-depent_PP-like"/>
</dbReference>